<name>A0A7Z0DNA7_9ACTN</name>
<dbReference type="EC" id="2.3.1.9" evidence="2"/>
<dbReference type="InterPro" id="IPR055140">
    <property type="entry name" value="Thiolase_C_2"/>
</dbReference>
<feature type="domain" description="Thiolase C-terminal" evidence="1">
    <location>
        <begin position="241"/>
        <end position="380"/>
    </location>
</feature>
<reference evidence="2 3" key="1">
    <citation type="submission" date="2020-07" db="EMBL/GenBank/DDBJ databases">
        <title>Sequencing the genomes of 1000 actinobacteria strains.</title>
        <authorList>
            <person name="Klenk H.-P."/>
        </authorList>
    </citation>
    <scope>NUCLEOTIDE SEQUENCE [LARGE SCALE GENOMIC DNA]</scope>
    <source>
        <strain evidence="2 3">DSM 26487</strain>
    </source>
</reference>
<protein>
    <submittedName>
        <fullName evidence="2">Acetyl-CoA C-acetyltransferase</fullName>
        <ecNumber evidence="2">2.3.1.9</ecNumber>
    </submittedName>
</protein>
<organism evidence="2 3">
    <name type="scientific">Nocardioides panzhihuensis</name>
    <dbReference type="NCBI Taxonomy" id="860243"/>
    <lineage>
        <taxon>Bacteria</taxon>
        <taxon>Bacillati</taxon>
        <taxon>Actinomycetota</taxon>
        <taxon>Actinomycetes</taxon>
        <taxon>Propionibacteriales</taxon>
        <taxon>Nocardioidaceae</taxon>
        <taxon>Nocardioides</taxon>
    </lineage>
</organism>
<dbReference type="NCBIfam" id="NF006010">
    <property type="entry name" value="PRK08142.1"/>
    <property type="match status" value="1"/>
</dbReference>
<dbReference type="GO" id="GO:0003985">
    <property type="term" value="F:acetyl-CoA C-acetyltransferase activity"/>
    <property type="evidence" value="ECO:0007669"/>
    <property type="project" value="UniProtKB-EC"/>
</dbReference>
<keyword evidence="3" id="KW-1185">Reference proteome</keyword>
<dbReference type="PIRSF" id="PIRSF000429">
    <property type="entry name" value="Ac-CoA_Ac_transf"/>
    <property type="match status" value="1"/>
</dbReference>
<keyword evidence="2" id="KW-0808">Transferase</keyword>
<evidence type="ECO:0000259" key="1">
    <source>
        <dbReference type="Pfam" id="PF22691"/>
    </source>
</evidence>
<dbReference type="Pfam" id="PF22691">
    <property type="entry name" value="Thiolase_C_1"/>
    <property type="match status" value="1"/>
</dbReference>
<dbReference type="Proteomes" id="UP000564496">
    <property type="component" value="Unassembled WGS sequence"/>
</dbReference>
<dbReference type="InterPro" id="IPR002155">
    <property type="entry name" value="Thiolase"/>
</dbReference>
<dbReference type="PANTHER" id="PTHR42870">
    <property type="entry name" value="ACETYL-COA C-ACETYLTRANSFERASE"/>
    <property type="match status" value="1"/>
</dbReference>
<evidence type="ECO:0000313" key="3">
    <source>
        <dbReference type="Proteomes" id="UP000564496"/>
    </source>
</evidence>
<gene>
    <name evidence="2" type="ORF">BJ988_003024</name>
</gene>
<evidence type="ECO:0000313" key="2">
    <source>
        <dbReference type="EMBL" id="NYI78376.1"/>
    </source>
</evidence>
<dbReference type="Gene3D" id="3.40.47.10">
    <property type="match status" value="1"/>
</dbReference>
<accession>A0A7Z0DNA7</accession>
<dbReference type="PANTHER" id="PTHR42870:SF1">
    <property type="entry name" value="NON-SPECIFIC LIPID-TRANSFER PROTEIN-LIKE 2"/>
    <property type="match status" value="1"/>
</dbReference>
<comment type="caution">
    <text evidence="2">The sequence shown here is derived from an EMBL/GenBank/DDBJ whole genome shotgun (WGS) entry which is preliminary data.</text>
</comment>
<sequence length="391" mass="40763">MNSLNGAAVIVGAYEHPARKLPHHTLHQVHREVVLGALADSGLTLADVDGFFCDATAPGLGPIDLMEYLGIQARVTASGELGGATYVAYVGQAAAAIAAGHCRVAVITLAGLPSQASTKSAALEAAPGPAASFESNGFRGGYGPVADYALVARRHMHEFGTTSEHLAWVRVAASEHAKHNPNAKLQEPLTVGQVLESPLIADPLHRLDCCVMTDGGGALVVVHPDLARDLGRRGALLRGYGEAHKDAAFGHVDLTYSANRRAGEQAYAEAGAGPRDIDYLGLYDSFTITVLLALEDLGFAERGRGGAYVEDLGLTAAGGRVPVNTDGGGLMNNHPGNRGGMTKVIEAVRQLRGEATPAVQVPDCELALVAGTGFRLSQRHYSAALVLEQFS</sequence>
<dbReference type="EMBL" id="JACBZR010000001">
    <property type="protein sequence ID" value="NYI78376.1"/>
    <property type="molecule type" value="Genomic_DNA"/>
</dbReference>
<dbReference type="AlphaFoldDB" id="A0A7Z0DNA7"/>
<keyword evidence="2" id="KW-0012">Acyltransferase</keyword>
<dbReference type="SUPFAM" id="SSF53901">
    <property type="entry name" value="Thiolase-like"/>
    <property type="match status" value="2"/>
</dbReference>
<dbReference type="InterPro" id="IPR016039">
    <property type="entry name" value="Thiolase-like"/>
</dbReference>
<dbReference type="RefSeq" id="WP_179658710.1">
    <property type="nucleotide sequence ID" value="NZ_JACBZR010000001.1"/>
</dbReference>
<proteinExistence type="predicted"/>
<dbReference type="CDD" id="cd00829">
    <property type="entry name" value="SCP-x_thiolase"/>
    <property type="match status" value="1"/>
</dbReference>